<evidence type="ECO:0000313" key="12">
    <source>
        <dbReference type="Proteomes" id="UP001202831"/>
    </source>
</evidence>
<keyword evidence="12" id="KW-1185">Reference proteome</keyword>
<evidence type="ECO:0000256" key="6">
    <source>
        <dbReference type="ARBA" id="ARBA00022989"/>
    </source>
</evidence>
<feature type="transmembrane region" description="Helical" evidence="9">
    <location>
        <begin position="21"/>
        <end position="40"/>
    </location>
</feature>
<gene>
    <name evidence="11" type="ORF">L2725_08270</name>
</gene>
<keyword evidence="5 9" id="KW-0812">Transmembrane</keyword>
<keyword evidence="2 9" id="KW-0813">Transport</keyword>
<name>A0ABT0N7D1_9GAMM</name>
<feature type="domain" description="Tripartite ATP-independent periplasmic transporters DctQ component" evidence="10">
    <location>
        <begin position="27"/>
        <end position="157"/>
    </location>
</feature>
<keyword evidence="3" id="KW-1003">Cell membrane</keyword>
<dbReference type="PANTHER" id="PTHR35011:SF4">
    <property type="entry name" value="SLL1102 PROTEIN"/>
    <property type="match status" value="1"/>
</dbReference>
<feature type="transmembrane region" description="Helical" evidence="9">
    <location>
        <begin position="134"/>
        <end position="153"/>
    </location>
</feature>
<comment type="subcellular location">
    <subcellularLocation>
        <location evidence="1 9">Cell inner membrane</location>
        <topology evidence="1 9">Multi-pass membrane protein</topology>
    </subcellularLocation>
</comment>
<comment type="caution">
    <text evidence="9">Lacks conserved residue(s) required for the propagation of feature annotation.</text>
</comment>
<dbReference type="Proteomes" id="UP001202831">
    <property type="component" value="Unassembled WGS sequence"/>
</dbReference>
<keyword evidence="7 9" id="KW-0472">Membrane</keyword>
<evidence type="ECO:0000256" key="4">
    <source>
        <dbReference type="ARBA" id="ARBA00022519"/>
    </source>
</evidence>
<evidence type="ECO:0000256" key="9">
    <source>
        <dbReference type="RuleBase" id="RU369079"/>
    </source>
</evidence>
<comment type="function">
    <text evidence="9">Part of the tripartite ATP-independent periplasmic (TRAP) transport system.</text>
</comment>
<dbReference type="Pfam" id="PF04290">
    <property type="entry name" value="DctQ"/>
    <property type="match status" value="1"/>
</dbReference>
<reference evidence="11 12" key="1">
    <citation type="submission" date="2022-01" db="EMBL/GenBank/DDBJ databases">
        <title>Whole genome-based taxonomy of the Shewanellaceae.</title>
        <authorList>
            <person name="Martin-Rodriguez A.J."/>
        </authorList>
    </citation>
    <scope>NUCLEOTIDE SEQUENCE [LARGE SCALE GENOMIC DNA]</scope>
    <source>
        <strain evidence="11 12">DSM 21332</strain>
    </source>
</reference>
<dbReference type="PANTHER" id="PTHR35011">
    <property type="entry name" value="2,3-DIKETO-L-GULONATE TRAP TRANSPORTER SMALL PERMEASE PROTEIN YIAM"/>
    <property type="match status" value="1"/>
</dbReference>
<dbReference type="EMBL" id="JAKIKT010000002">
    <property type="protein sequence ID" value="MCL2913786.1"/>
    <property type="molecule type" value="Genomic_DNA"/>
</dbReference>
<dbReference type="RefSeq" id="WP_249248495.1">
    <property type="nucleotide sequence ID" value="NZ_JAKIKT010000002.1"/>
</dbReference>
<accession>A0ABT0N7D1</accession>
<dbReference type="InterPro" id="IPR007387">
    <property type="entry name" value="TRAP_DctQ"/>
</dbReference>
<comment type="subunit">
    <text evidence="9">The complex comprises the extracytoplasmic solute receptor protein and the two transmembrane proteins.</text>
</comment>
<keyword evidence="6 9" id="KW-1133">Transmembrane helix</keyword>
<sequence>MNKLIAACSWLTEYSGRLVSWATLILLLLTLAVVILRYVFNTGATALQDTALYLHGAVFTLGAGYTLKHDAHVRVDIFYRRFSERGRHWVDFLGTLLLLLPVTLFIGIWCFEYVATSWRIGERSVEAGGLPLIYVQKSLLLILVVSLILQAVVELYNHGKALFGHGGNINSASNPISHEGEGL</sequence>
<evidence type="ECO:0000256" key="3">
    <source>
        <dbReference type="ARBA" id="ARBA00022475"/>
    </source>
</evidence>
<evidence type="ECO:0000256" key="1">
    <source>
        <dbReference type="ARBA" id="ARBA00004429"/>
    </source>
</evidence>
<organism evidence="11 12">
    <name type="scientific">Shewanella corallii</name>
    <dbReference type="NCBI Taxonomy" id="560080"/>
    <lineage>
        <taxon>Bacteria</taxon>
        <taxon>Pseudomonadati</taxon>
        <taxon>Pseudomonadota</taxon>
        <taxon>Gammaproteobacteria</taxon>
        <taxon>Alteromonadales</taxon>
        <taxon>Shewanellaceae</taxon>
        <taxon>Shewanella</taxon>
    </lineage>
</organism>
<keyword evidence="4 9" id="KW-0997">Cell inner membrane</keyword>
<comment type="caution">
    <text evidence="11">The sequence shown here is derived from an EMBL/GenBank/DDBJ whole genome shotgun (WGS) entry which is preliminary data.</text>
</comment>
<feature type="transmembrane region" description="Helical" evidence="9">
    <location>
        <begin position="89"/>
        <end position="114"/>
    </location>
</feature>
<evidence type="ECO:0000256" key="5">
    <source>
        <dbReference type="ARBA" id="ARBA00022692"/>
    </source>
</evidence>
<protein>
    <recommendedName>
        <fullName evidence="9">TRAP transporter small permease protein</fullName>
    </recommendedName>
</protein>
<dbReference type="InterPro" id="IPR055348">
    <property type="entry name" value="DctQ"/>
</dbReference>
<evidence type="ECO:0000259" key="10">
    <source>
        <dbReference type="Pfam" id="PF04290"/>
    </source>
</evidence>
<comment type="similarity">
    <text evidence="8 9">Belongs to the TRAP transporter small permease family.</text>
</comment>
<evidence type="ECO:0000313" key="11">
    <source>
        <dbReference type="EMBL" id="MCL2913786.1"/>
    </source>
</evidence>
<evidence type="ECO:0000256" key="8">
    <source>
        <dbReference type="ARBA" id="ARBA00038436"/>
    </source>
</evidence>
<proteinExistence type="inferred from homology"/>
<evidence type="ECO:0000256" key="2">
    <source>
        <dbReference type="ARBA" id="ARBA00022448"/>
    </source>
</evidence>
<evidence type="ECO:0000256" key="7">
    <source>
        <dbReference type="ARBA" id="ARBA00023136"/>
    </source>
</evidence>